<evidence type="ECO:0000256" key="1">
    <source>
        <dbReference type="ARBA" id="ARBA00022737"/>
    </source>
</evidence>
<sequence>MSAARTKLKQIQKLLKEEDYEAVVSTTKELLKEEKGQGQNVYNALVFAGVALNKLGRNDEAEKVYLQATKLFPELPLAFQGVNKLYAETEQWEKLAQLLQSQIIRSVNNDDADACAGQLQKLLQVQQEHGSEKEVTRITNLLLPSSPIYNLLSRLPRLGDTSSTSEKGNGDVHAVPAYTPWVVPDFPPPPSIHELPLASAPPATSFQFATAPPYPMPFPPINQVIHHPDTGMALLLTNTSKQEIEERQREEKDVQARRKRLGAGSEKEVRRAVGRDVLAASRLPDYYEEILRHPAASDEVRRAAESKILRHYYRFMNCLSRNADPEVSSKSKSIKVDEEKAFPENLFDAREVKPVTMTKEDARSKVEELIKGMVLLKVEDEGAWTTYLEWTDVGSLDGYDLDFLHNFILLFPLSPVASLISGFLKYFGFPGPNAEEEEKARRAKRRAETKAREASSKKDPKGTAQRDVEDDAEDLARRQSDRDKDPFALLLSGFEGCPKLAFAHRVTAEAHLREVDYASAISVAERGISLTRSIEVETGKKMPLARAALDVTLGSALVHFFAPKHHSRAMQLLDGVLKQNPKATACLMGKGYIFLGEGRFTEAREQFEFALQTENSNHIAVDQAMSNLELEAKECVGWSMVKEGRLEDGRNKLLEVVDVLDQDESRIQDSARVWTRIGLAEWDMQGDHRSEAHEHWLTALKRFSSYAPAFTAIGIWYLECATPPDEERASKCFQKAFELDATEAEAARRLATGYAMEGEWALVNLIAKRVMEGEGGLEGGLVTGEKSQNNTKFLPTNAWAWKALGAYEMVNKKYTQAAQAFQVALRAEGEDAALWTRLGEAYSKSGKQVAALKALRKALDIDPESWICYYHIASVQHDLGLEQQAIDSLQKVLELTPDQPGVMIMLATVQFSLGKQQSHAGFRARARINLTSALRTLQPIVQTKLHRPATWKTVGEICLQLWETCQSADDAAEIREALSPILSWLQENDTNRASSVKNVVFLPDLLNTANFKATDILKAGICAYSYRADLLKYDTKIPEIVLYDLACALHHLAIQFTIGEDSMRKAAIIAATLNIKKALDIDPTSPTLWNAFGSIAVNESPQLAQHAYIVALELEPKNAVTWCNLGFLWYVANDIELAQQAFEKAKIIEPESALSWLGQGMIAHMENKDSEAQASFAQAVMLSGGSLLLAALGNSKLLFEPLLANALSNIQPDFNALHQASFALDRYCTAYPQDSSAILLHGLILERLRQFDIAMDRLSTAVGLLEAEYEATESEELEQRYAVTLINLGRINLAQERYDLAIETLQNCFDLVSGRDDNGGILMRVQAKTGLALGQASLGAVQASLEAFQEALLQVDLLKLRETAKDDLKERVSVSLAKTLWSIGGDEAFEEAKTRLLESFSAELHSASAMVTLSSIALLTDDEPLVEAVVAEGDELDDARIADKDPQTLIRRFKALWELHRGDLSASRRAASKAVHAEPASIRNGNELGRLLVSYRMPELAAAVLRSSVADMSADLPENLRIRGLAAASATHAVDAESTQTGTKPSFSDLQKAIMLQPWNLTSWESLALVRM</sequence>
<dbReference type="Proteomes" id="UP000620104">
    <property type="component" value="Unassembled WGS sequence"/>
</dbReference>
<feature type="region of interest" description="Disordered" evidence="4">
    <location>
        <begin position="242"/>
        <end position="265"/>
    </location>
</feature>
<evidence type="ECO:0008006" key="7">
    <source>
        <dbReference type="Google" id="ProtNLM"/>
    </source>
</evidence>
<reference evidence="5" key="1">
    <citation type="submission" date="2020-07" db="EMBL/GenBank/DDBJ databases">
        <title>Draft Genome Sequence of a Deep-Sea Yeast, Naganishia (Cryptococcus) liquefaciens strain N6.</title>
        <authorList>
            <person name="Han Y.W."/>
            <person name="Kajitani R."/>
            <person name="Morimoto H."/>
            <person name="Parhat M."/>
            <person name="Tsubouchi H."/>
            <person name="Bakenova O."/>
            <person name="Ogata M."/>
            <person name="Argunhan B."/>
            <person name="Aoki R."/>
            <person name="Kajiwara S."/>
            <person name="Itoh T."/>
            <person name="Iwasaki H."/>
        </authorList>
    </citation>
    <scope>NUCLEOTIDE SEQUENCE</scope>
    <source>
        <strain evidence="5">N6</strain>
    </source>
</reference>
<gene>
    <name evidence="5" type="ORF">NliqN6_1446</name>
</gene>
<dbReference type="Gene3D" id="1.25.40.10">
    <property type="entry name" value="Tetratricopeptide repeat domain"/>
    <property type="match status" value="4"/>
</dbReference>
<dbReference type="PANTHER" id="PTHR15704:SF7">
    <property type="entry name" value="SUPERKILLER COMPLEX PROTEIN 3"/>
    <property type="match status" value="1"/>
</dbReference>
<accession>A0A8H3YD86</accession>
<feature type="repeat" description="TPR" evidence="3">
    <location>
        <begin position="866"/>
        <end position="899"/>
    </location>
</feature>
<feature type="compositionally biased region" description="Basic and acidic residues" evidence="4">
    <location>
        <begin position="446"/>
        <end position="467"/>
    </location>
</feature>
<keyword evidence="6" id="KW-1185">Reference proteome</keyword>
<dbReference type="Pfam" id="PF13181">
    <property type="entry name" value="TPR_8"/>
    <property type="match status" value="2"/>
</dbReference>
<feature type="region of interest" description="Disordered" evidence="4">
    <location>
        <begin position="437"/>
        <end position="478"/>
    </location>
</feature>
<evidence type="ECO:0000256" key="3">
    <source>
        <dbReference type="PROSITE-ProRule" id="PRU00339"/>
    </source>
</evidence>
<feature type="repeat" description="TPR" evidence="3">
    <location>
        <begin position="1119"/>
        <end position="1152"/>
    </location>
</feature>
<dbReference type="PANTHER" id="PTHR15704">
    <property type="entry name" value="SUPERKILLER 3 PROTEIN-RELATED"/>
    <property type="match status" value="1"/>
</dbReference>
<dbReference type="OrthoDB" id="421075at2759"/>
<comment type="caution">
    <text evidence="5">The sequence shown here is derived from an EMBL/GenBank/DDBJ whole genome shotgun (WGS) entry which is preliminary data.</text>
</comment>
<dbReference type="SUPFAM" id="SSF48452">
    <property type="entry name" value="TPR-like"/>
    <property type="match status" value="5"/>
</dbReference>
<dbReference type="GO" id="GO:0006401">
    <property type="term" value="P:RNA catabolic process"/>
    <property type="evidence" value="ECO:0007669"/>
    <property type="project" value="InterPro"/>
</dbReference>
<dbReference type="EMBL" id="BLZA01000010">
    <property type="protein sequence ID" value="GHJ85044.1"/>
    <property type="molecule type" value="Genomic_DNA"/>
</dbReference>
<dbReference type="InterPro" id="IPR039226">
    <property type="entry name" value="Ski3/TTC37"/>
</dbReference>
<keyword evidence="2 3" id="KW-0802">TPR repeat</keyword>
<dbReference type="SMART" id="SM00028">
    <property type="entry name" value="TPR"/>
    <property type="match status" value="9"/>
</dbReference>
<evidence type="ECO:0000256" key="2">
    <source>
        <dbReference type="ARBA" id="ARBA00022803"/>
    </source>
</evidence>
<evidence type="ECO:0000256" key="4">
    <source>
        <dbReference type="SAM" id="MobiDB-lite"/>
    </source>
</evidence>
<organism evidence="5 6">
    <name type="scientific">Naganishia liquefaciens</name>
    <dbReference type="NCBI Taxonomy" id="104408"/>
    <lineage>
        <taxon>Eukaryota</taxon>
        <taxon>Fungi</taxon>
        <taxon>Dikarya</taxon>
        <taxon>Basidiomycota</taxon>
        <taxon>Agaricomycotina</taxon>
        <taxon>Tremellomycetes</taxon>
        <taxon>Filobasidiales</taxon>
        <taxon>Filobasidiaceae</taxon>
        <taxon>Naganishia</taxon>
    </lineage>
</organism>
<proteinExistence type="predicted"/>
<feature type="compositionally biased region" description="Basic and acidic residues" evidence="4">
    <location>
        <begin position="242"/>
        <end position="256"/>
    </location>
</feature>
<protein>
    <recommendedName>
        <fullName evidence="7">Tetratricopeptide repeat protein</fullName>
    </recommendedName>
</protein>
<evidence type="ECO:0000313" key="5">
    <source>
        <dbReference type="EMBL" id="GHJ85044.1"/>
    </source>
</evidence>
<dbReference type="InterPro" id="IPR019734">
    <property type="entry name" value="TPR_rpt"/>
</dbReference>
<name>A0A8H3YD86_9TREE</name>
<dbReference type="PROSITE" id="PS50005">
    <property type="entry name" value="TPR"/>
    <property type="match status" value="3"/>
</dbReference>
<dbReference type="Pfam" id="PF13432">
    <property type="entry name" value="TPR_16"/>
    <property type="match status" value="1"/>
</dbReference>
<evidence type="ECO:0000313" key="6">
    <source>
        <dbReference type="Proteomes" id="UP000620104"/>
    </source>
</evidence>
<feature type="repeat" description="TPR" evidence="3">
    <location>
        <begin position="832"/>
        <end position="865"/>
    </location>
</feature>
<dbReference type="GO" id="GO:0055087">
    <property type="term" value="C:Ski complex"/>
    <property type="evidence" value="ECO:0007669"/>
    <property type="project" value="InterPro"/>
</dbReference>
<dbReference type="InterPro" id="IPR011990">
    <property type="entry name" value="TPR-like_helical_dom_sf"/>
</dbReference>
<dbReference type="PROSITE" id="PS50293">
    <property type="entry name" value="TPR_REGION"/>
    <property type="match status" value="1"/>
</dbReference>
<keyword evidence="1" id="KW-0677">Repeat</keyword>